<keyword evidence="4" id="KW-1185">Reference proteome</keyword>
<feature type="region of interest" description="Disordered" evidence="2">
    <location>
        <begin position="342"/>
        <end position="389"/>
    </location>
</feature>
<feature type="compositionally biased region" description="Polar residues" evidence="2">
    <location>
        <begin position="366"/>
        <end position="377"/>
    </location>
</feature>
<proteinExistence type="predicted"/>
<dbReference type="EMBL" id="CAMPGE010022902">
    <property type="protein sequence ID" value="CAI2380901.1"/>
    <property type="molecule type" value="Genomic_DNA"/>
</dbReference>
<feature type="coiled-coil region" evidence="1">
    <location>
        <begin position="294"/>
        <end position="331"/>
    </location>
</feature>
<reference evidence="3" key="1">
    <citation type="submission" date="2023-07" db="EMBL/GenBank/DDBJ databases">
        <authorList>
            <consortium name="AG Swart"/>
            <person name="Singh M."/>
            <person name="Singh A."/>
            <person name="Seah K."/>
            <person name="Emmerich C."/>
        </authorList>
    </citation>
    <scope>NUCLEOTIDE SEQUENCE</scope>
    <source>
        <strain evidence="3">DP1</strain>
    </source>
</reference>
<evidence type="ECO:0000313" key="4">
    <source>
        <dbReference type="Proteomes" id="UP001295684"/>
    </source>
</evidence>
<evidence type="ECO:0000313" key="3">
    <source>
        <dbReference type="EMBL" id="CAI2380901.1"/>
    </source>
</evidence>
<gene>
    <name evidence="3" type="ORF">ECRASSUSDP1_LOCUS22344</name>
</gene>
<feature type="compositionally biased region" description="Basic and acidic residues" evidence="2">
    <location>
        <begin position="342"/>
        <end position="352"/>
    </location>
</feature>
<name>A0AAD2D622_EUPCR</name>
<evidence type="ECO:0000256" key="1">
    <source>
        <dbReference type="SAM" id="Coils"/>
    </source>
</evidence>
<dbReference type="AlphaFoldDB" id="A0AAD2D622"/>
<organism evidence="3 4">
    <name type="scientific">Euplotes crassus</name>
    <dbReference type="NCBI Taxonomy" id="5936"/>
    <lineage>
        <taxon>Eukaryota</taxon>
        <taxon>Sar</taxon>
        <taxon>Alveolata</taxon>
        <taxon>Ciliophora</taxon>
        <taxon>Intramacronucleata</taxon>
        <taxon>Spirotrichea</taxon>
        <taxon>Hypotrichia</taxon>
        <taxon>Euplotida</taxon>
        <taxon>Euplotidae</taxon>
        <taxon>Moneuplotes</taxon>
    </lineage>
</organism>
<keyword evidence="1" id="KW-0175">Coiled coil</keyword>
<feature type="region of interest" description="Disordered" evidence="2">
    <location>
        <begin position="395"/>
        <end position="414"/>
    </location>
</feature>
<protein>
    <submittedName>
        <fullName evidence="3">Uncharacterized protein</fullName>
    </submittedName>
</protein>
<accession>A0AAD2D622</accession>
<dbReference type="Proteomes" id="UP001295684">
    <property type="component" value="Unassembled WGS sequence"/>
</dbReference>
<evidence type="ECO:0000256" key="2">
    <source>
        <dbReference type="SAM" id="MobiDB-lite"/>
    </source>
</evidence>
<sequence length="552" mass="64491">MVSVKSNTKFFKAVKEEGFSGQHLSMPVGAFGGINVNHMPLNQIPFRLTQHPHVPFTISASESALYHEFNTKERERMKKEKIEKGLRETQKRVNNKVFQQKETKAYKLGLLEKKIRDILKKAVKFSLETNMLERSSLDNTRKTESDKKSEGVKDESHKIFYFNNSTPEPARDTDVDFSELKGALKDRQKKAQIVKILDKIIEEREKSAPKEEVKSIATPDFNYNMLQRQATLYGIPPRDFEAYIPLLTALHLENYDRNEFDKFNMIESLKVLRKFGQDKLERILTYGLVNEVMKVEERKAIRRHNKEKEEIEREERRIKEAQEKIQAKFLRSFSPFVRIENCDSHADRKEETKEEEYEPPHDQSGVEENTQNETNNPIKKWDSATIGKGIKMSTTSKKVQFTDPNEKVEKPPAQESRYATFKPLAATQDNFDDEEMLDIPLEDALAKIEKYQGYIDKINESKRKVYRDPNMTEVSKKLRCKPYNAKIKGYRNEMKPYLRVRAKHLGILDKIPMNSALYPVAVNCQFAKRCKEATDKIIEEERDEVDKFLQES</sequence>
<comment type="caution">
    <text evidence="3">The sequence shown here is derived from an EMBL/GenBank/DDBJ whole genome shotgun (WGS) entry which is preliminary data.</text>
</comment>